<dbReference type="CDD" id="cd00075">
    <property type="entry name" value="HATPase"/>
    <property type="match status" value="1"/>
</dbReference>
<dbReference type="PRINTS" id="PR00344">
    <property type="entry name" value="BCTRLSENSOR"/>
</dbReference>
<evidence type="ECO:0000313" key="10">
    <source>
        <dbReference type="EMBL" id="SEB51069.1"/>
    </source>
</evidence>
<evidence type="ECO:0000256" key="8">
    <source>
        <dbReference type="ARBA" id="ARBA00023012"/>
    </source>
</evidence>
<dbReference type="PANTHER" id="PTHR43065">
    <property type="entry name" value="SENSOR HISTIDINE KINASE"/>
    <property type="match status" value="1"/>
</dbReference>
<keyword evidence="7" id="KW-0067">ATP-binding</keyword>
<dbReference type="Proteomes" id="UP000199064">
    <property type="component" value="Unassembled WGS sequence"/>
</dbReference>
<dbReference type="EC" id="2.7.13.3" evidence="2"/>
<evidence type="ECO:0000313" key="11">
    <source>
        <dbReference type="Proteomes" id="UP000199064"/>
    </source>
</evidence>
<keyword evidence="3" id="KW-0597">Phosphoprotein</keyword>
<dbReference type="SUPFAM" id="SSF55874">
    <property type="entry name" value="ATPase domain of HSP90 chaperone/DNA topoisomerase II/histidine kinase"/>
    <property type="match status" value="1"/>
</dbReference>
<evidence type="ECO:0000256" key="5">
    <source>
        <dbReference type="ARBA" id="ARBA00022741"/>
    </source>
</evidence>
<protein>
    <recommendedName>
        <fullName evidence="2">histidine kinase</fullName>
        <ecNumber evidence="2">2.7.13.3</ecNumber>
    </recommendedName>
</protein>
<dbReference type="SMART" id="SM00387">
    <property type="entry name" value="HATPase_c"/>
    <property type="match status" value="1"/>
</dbReference>
<dbReference type="AlphaFoldDB" id="A0A1H4JXN6"/>
<evidence type="ECO:0000256" key="4">
    <source>
        <dbReference type="ARBA" id="ARBA00022679"/>
    </source>
</evidence>
<sequence>MFLKIARMNQNTTDRNAQGDRPLWLVGVWLVLALLTVAAVVANERWQLLSELAAESRVLHSVASQRADQHDAHLTALSAVAVAGGESRFDLFLEVAGTIHRFYPRIVAIDLVPLNAGETGVTTRDSVDPAVDDMVRRAALASDGALVLRPTPGAPGRYLLVKRSPNTAAARFGLSLDIDAQGLLESDRDFWLEPSVSFSLTLPDGTLLAGEQIESDPAFAQRLGSTSQPLVLEVAIPQTLAVLMPPAKLAPALIMMSAVFLAGVVLWQQWARRRQAEQAAQLSAQETRLAHASRVNALGEMASGITHELTQPLTAILSQAQAGKRLLGNGDTGAVASVLDELIAQARRGADILAHLRQWIRPVRGNPSAVTDLNAAISGVKALLLPEARRRAVVLKLMLGNGPLPVRADQTELEQVIFNLVRNAFEALDNAPGTRGEVVVESSREAGLAVLDLRDNGPGVDPEIRAQIFEPFVTGKDHGTGLGLALSQRLVERMDGDIELRSSRKGAWFRVCLPLVDGRAKVEIAA</sequence>
<dbReference type="InterPro" id="IPR004358">
    <property type="entry name" value="Sig_transdc_His_kin-like_C"/>
</dbReference>
<evidence type="ECO:0000256" key="6">
    <source>
        <dbReference type="ARBA" id="ARBA00022777"/>
    </source>
</evidence>
<keyword evidence="6 10" id="KW-0418">Kinase</keyword>
<dbReference type="SUPFAM" id="SSF47384">
    <property type="entry name" value="Homodimeric domain of signal transducing histidine kinase"/>
    <property type="match status" value="1"/>
</dbReference>
<reference evidence="11" key="1">
    <citation type="submission" date="2016-10" db="EMBL/GenBank/DDBJ databases">
        <authorList>
            <person name="Varghese N."/>
            <person name="Submissions S."/>
        </authorList>
    </citation>
    <scope>NUCLEOTIDE SEQUENCE [LARGE SCALE GENOMIC DNA]</scope>
    <source>
        <strain evidence="11">ES.061</strain>
    </source>
</reference>
<keyword evidence="5" id="KW-0547">Nucleotide-binding</keyword>
<comment type="catalytic activity">
    <reaction evidence="1">
        <text>ATP + protein L-histidine = ADP + protein N-phospho-L-histidine.</text>
        <dbReference type="EC" id="2.7.13.3"/>
    </reaction>
</comment>
<organism evidence="10 11">
    <name type="scientific">Nitratireductor aquibiodomus</name>
    <dbReference type="NCBI Taxonomy" id="204799"/>
    <lineage>
        <taxon>Bacteria</taxon>
        <taxon>Pseudomonadati</taxon>
        <taxon>Pseudomonadota</taxon>
        <taxon>Alphaproteobacteria</taxon>
        <taxon>Hyphomicrobiales</taxon>
        <taxon>Phyllobacteriaceae</taxon>
        <taxon>Nitratireductor</taxon>
    </lineage>
</organism>
<dbReference type="Gene3D" id="3.30.565.10">
    <property type="entry name" value="Histidine kinase-like ATPase, C-terminal domain"/>
    <property type="match status" value="1"/>
</dbReference>
<dbReference type="InterPro" id="IPR003661">
    <property type="entry name" value="HisK_dim/P_dom"/>
</dbReference>
<dbReference type="InterPro" id="IPR003594">
    <property type="entry name" value="HATPase_dom"/>
</dbReference>
<dbReference type="EMBL" id="FNSL01000001">
    <property type="protein sequence ID" value="SEB51069.1"/>
    <property type="molecule type" value="Genomic_DNA"/>
</dbReference>
<dbReference type="CDD" id="cd00082">
    <property type="entry name" value="HisKA"/>
    <property type="match status" value="1"/>
</dbReference>
<dbReference type="Gene3D" id="1.10.287.130">
    <property type="match status" value="1"/>
</dbReference>
<dbReference type="GO" id="GO:0000155">
    <property type="term" value="F:phosphorelay sensor kinase activity"/>
    <property type="evidence" value="ECO:0007669"/>
    <property type="project" value="InterPro"/>
</dbReference>
<evidence type="ECO:0000259" key="9">
    <source>
        <dbReference type="PROSITE" id="PS50109"/>
    </source>
</evidence>
<dbReference type="PROSITE" id="PS50109">
    <property type="entry name" value="HIS_KIN"/>
    <property type="match status" value="1"/>
</dbReference>
<proteinExistence type="predicted"/>
<dbReference type="GO" id="GO:0005524">
    <property type="term" value="F:ATP binding"/>
    <property type="evidence" value="ECO:0007669"/>
    <property type="project" value="UniProtKB-KW"/>
</dbReference>
<dbReference type="RefSeq" id="WP_244509027.1">
    <property type="nucleotide sequence ID" value="NZ_FNSL01000001.1"/>
</dbReference>
<dbReference type="InterPro" id="IPR036097">
    <property type="entry name" value="HisK_dim/P_sf"/>
</dbReference>
<feature type="domain" description="Histidine kinase" evidence="9">
    <location>
        <begin position="304"/>
        <end position="517"/>
    </location>
</feature>
<dbReference type="PANTHER" id="PTHR43065:SF46">
    <property type="entry name" value="C4-DICARBOXYLATE TRANSPORT SENSOR PROTEIN DCTB"/>
    <property type="match status" value="1"/>
</dbReference>
<keyword evidence="11" id="KW-1185">Reference proteome</keyword>
<dbReference type="SMART" id="SM00388">
    <property type="entry name" value="HisKA"/>
    <property type="match status" value="1"/>
</dbReference>
<evidence type="ECO:0000256" key="7">
    <source>
        <dbReference type="ARBA" id="ARBA00022840"/>
    </source>
</evidence>
<dbReference type="InterPro" id="IPR036890">
    <property type="entry name" value="HATPase_C_sf"/>
</dbReference>
<evidence type="ECO:0000256" key="1">
    <source>
        <dbReference type="ARBA" id="ARBA00000085"/>
    </source>
</evidence>
<keyword evidence="4" id="KW-0808">Transferase</keyword>
<dbReference type="Pfam" id="PF02518">
    <property type="entry name" value="HATPase_c"/>
    <property type="match status" value="1"/>
</dbReference>
<evidence type="ECO:0000256" key="3">
    <source>
        <dbReference type="ARBA" id="ARBA00022553"/>
    </source>
</evidence>
<dbReference type="InterPro" id="IPR005467">
    <property type="entry name" value="His_kinase_dom"/>
</dbReference>
<accession>A0A1H4JXN6</accession>
<keyword evidence="8" id="KW-0902">Two-component regulatory system</keyword>
<evidence type="ECO:0000256" key="2">
    <source>
        <dbReference type="ARBA" id="ARBA00012438"/>
    </source>
</evidence>
<name>A0A1H4JXN6_9HYPH</name>
<gene>
    <name evidence="10" type="ORF">SAMN05216452_1785</name>
</gene>